<dbReference type="InterPro" id="IPR038385">
    <property type="entry name" value="Sua5/YwlC_C"/>
</dbReference>
<dbReference type="AlphaFoldDB" id="A0Q309"/>
<feature type="binding site" evidence="14">
    <location>
        <position position="182"/>
    </location>
    <ligand>
        <name>L-threonine</name>
        <dbReference type="ChEBI" id="CHEBI:57926"/>
    </ligand>
</feature>
<keyword evidence="8 13" id="KW-0548">Nucleotidyltransferase</keyword>
<feature type="binding site" evidence="14">
    <location>
        <position position="144"/>
    </location>
    <ligand>
        <name>ATP</name>
        <dbReference type="ChEBI" id="CHEBI:30616"/>
    </ligand>
</feature>
<sequence length="350" mass="38191">MNTKVSYLDLNNLDEKVMKETGEIIRSGGLVAFPTETVYGLGANALDSEAVKKIFIAKGRPQDNPLIVHIADFNMDDLVKDIPAIAKKIMDKFWPGPLTLIMKKSDKIPDVTSAGLDSIGIRMPSSIVARELIKKAGVPIAAPSANISGKPSPTNIERCIEDLDGKVEAIIGGEKCDVGLESTIVDCTVEPPCILRPGGITLEMLREIEPNIYIDPAIMKKADKNLKPKAPGMKYRHYAPKAPVKIVAGNLEKSIAKINEMVQNYIDDGKVVGIMSTDEHKDNYSNAIVKSLGSRKDLNSVAHNLFKTLSEFDSEKVDIIISEAFEEEEIGIAIMNRLKKAAGFDIVYVS</sequence>
<evidence type="ECO:0000256" key="9">
    <source>
        <dbReference type="ARBA" id="ARBA00022741"/>
    </source>
</evidence>
<dbReference type="PIRSF" id="PIRSF004930">
    <property type="entry name" value="Tln_factor_SUA5"/>
    <property type="match status" value="1"/>
</dbReference>
<evidence type="ECO:0000313" key="16">
    <source>
        <dbReference type="EMBL" id="ABK61734.1"/>
    </source>
</evidence>
<organism evidence="16 17">
    <name type="scientific">Clostridium novyi (strain NT)</name>
    <dbReference type="NCBI Taxonomy" id="386415"/>
    <lineage>
        <taxon>Bacteria</taxon>
        <taxon>Bacillati</taxon>
        <taxon>Bacillota</taxon>
        <taxon>Clostridia</taxon>
        <taxon>Eubacteriales</taxon>
        <taxon>Clostridiaceae</taxon>
        <taxon>Clostridium</taxon>
    </lineage>
</organism>
<feature type="binding site" evidence="14">
    <location>
        <position position="60"/>
    </location>
    <ligand>
        <name>ATP</name>
        <dbReference type="ChEBI" id="CHEBI:30616"/>
    </ligand>
</feature>
<evidence type="ECO:0000256" key="14">
    <source>
        <dbReference type="PIRSR" id="PIRSR004930-1"/>
    </source>
</evidence>
<feature type="binding site" evidence="14">
    <location>
        <position position="238"/>
    </location>
    <ligand>
        <name>ATP</name>
        <dbReference type="ChEBI" id="CHEBI:30616"/>
    </ligand>
</feature>
<evidence type="ECO:0000256" key="12">
    <source>
        <dbReference type="ARBA" id="ARBA00048366"/>
    </source>
</evidence>
<dbReference type="InterPro" id="IPR005145">
    <property type="entry name" value="Sua5_C"/>
</dbReference>
<evidence type="ECO:0000256" key="4">
    <source>
        <dbReference type="ARBA" id="ARBA00015492"/>
    </source>
</evidence>
<dbReference type="GO" id="GO:0006450">
    <property type="term" value="P:regulation of translational fidelity"/>
    <property type="evidence" value="ECO:0007669"/>
    <property type="project" value="TreeGrafter"/>
</dbReference>
<dbReference type="PANTHER" id="PTHR17490:SF16">
    <property type="entry name" value="THREONYLCARBAMOYL-AMP SYNTHASE"/>
    <property type="match status" value="1"/>
</dbReference>
<dbReference type="Pfam" id="PF03481">
    <property type="entry name" value="Sua5_C"/>
    <property type="match status" value="1"/>
</dbReference>
<dbReference type="NCBIfam" id="TIGR00057">
    <property type="entry name" value="L-threonylcarbamoyladenylate synthase"/>
    <property type="match status" value="1"/>
</dbReference>
<feature type="domain" description="YrdC-like" evidence="15">
    <location>
        <begin position="15"/>
        <end position="200"/>
    </location>
</feature>
<protein>
    <recommendedName>
        <fullName evidence="4 13">Threonylcarbamoyl-AMP synthase</fullName>
        <shortName evidence="13">TC-AMP synthase</shortName>
        <ecNumber evidence="3 13">2.7.7.87</ecNumber>
    </recommendedName>
    <alternativeName>
        <fullName evidence="11 13">L-threonylcarbamoyladenylate synthase</fullName>
    </alternativeName>
</protein>
<dbReference type="GO" id="GO:0003725">
    <property type="term" value="F:double-stranded RNA binding"/>
    <property type="evidence" value="ECO:0007669"/>
    <property type="project" value="UniProtKB-UniRule"/>
</dbReference>
<dbReference type="Proteomes" id="UP000008220">
    <property type="component" value="Chromosome"/>
</dbReference>
<evidence type="ECO:0000256" key="6">
    <source>
        <dbReference type="ARBA" id="ARBA00022679"/>
    </source>
</evidence>
<keyword evidence="10 13" id="KW-0067">ATP-binding</keyword>
<dbReference type="InterPro" id="IPR050156">
    <property type="entry name" value="TC-AMP_synthase_SUA5"/>
</dbReference>
<dbReference type="SUPFAM" id="SSF55821">
    <property type="entry name" value="YrdC/RibB"/>
    <property type="match status" value="1"/>
</dbReference>
<dbReference type="STRING" id="386415.NT01CX_0545"/>
<evidence type="ECO:0000256" key="7">
    <source>
        <dbReference type="ARBA" id="ARBA00022694"/>
    </source>
</evidence>
<dbReference type="EMBL" id="CP000382">
    <property type="protein sequence ID" value="ABK61734.1"/>
    <property type="molecule type" value="Genomic_DNA"/>
</dbReference>
<feature type="binding site" evidence="14">
    <location>
        <position position="122"/>
    </location>
    <ligand>
        <name>L-threonine</name>
        <dbReference type="ChEBI" id="CHEBI:57926"/>
    </ligand>
</feature>
<dbReference type="RefSeq" id="WP_011722990.1">
    <property type="nucleotide sequence ID" value="NC_008593.1"/>
</dbReference>
<keyword evidence="5 13" id="KW-0963">Cytoplasm</keyword>
<dbReference type="InterPro" id="IPR017945">
    <property type="entry name" value="DHBP_synth_RibB-like_a/b_dom"/>
</dbReference>
<dbReference type="PATRIC" id="fig|386415.7.peg.2049"/>
<keyword evidence="7 13" id="KW-0819">tRNA processing</keyword>
<reference evidence="16 17" key="1">
    <citation type="journal article" date="2006" name="Nat. Biotechnol.">
        <title>The genome and transcriptomes of the anti-tumor agent Clostridium novyi-NT.</title>
        <authorList>
            <person name="Bettegowda C."/>
            <person name="Huang X."/>
            <person name="Lin J."/>
            <person name="Cheong I."/>
            <person name="Kohli M."/>
            <person name="Szabo S.A."/>
            <person name="Zhang X."/>
            <person name="Diaz L.A. Jr."/>
            <person name="Velculescu V.E."/>
            <person name="Parmigiani G."/>
            <person name="Kinzler K.W."/>
            <person name="Vogelstein B."/>
            <person name="Zhou S."/>
        </authorList>
    </citation>
    <scope>NUCLEOTIDE SEQUENCE [LARGE SCALE GENOMIC DNA]</scope>
    <source>
        <strain evidence="16 17">NT</strain>
    </source>
</reference>
<evidence type="ECO:0000313" key="17">
    <source>
        <dbReference type="Proteomes" id="UP000008220"/>
    </source>
</evidence>
<dbReference type="Gene3D" id="3.40.50.11030">
    <property type="entry name" value="Threonylcarbamoyl-AMP synthase, C-terminal domain"/>
    <property type="match status" value="1"/>
</dbReference>
<evidence type="ECO:0000256" key="8">
    <source>
        <dbReference type="ARBA" id="ARBA00022695"/>
    </source>
</evidence>
<evidence type="ECO:0000256" key="2">
    <source>
        <dbReference type="ARBA" id="ARBA00007663"/>
    </source>
</evidence>
<dbReference type="GO" id="GO:0005737">
    <property type="term" value="C:cytoplasm"/>
    <property type="evidence" value="ECO:0007669"/>
    <property type="project" value="UniProtKB-SubCell"/>
</dbReference>
<accession>A0Q309</accession>
<evidence type="ECO:0000256" key="11">
    <source>
        <dbReference type="ARBA" id="ARBA00029774"/>
    </source>
</evidence>
<evidence type="ECO:0000256" key="5">
    <source>
        <dbReference type="ARBA" id="ARBA00022490"/>
    </source>
</evidence>
<dbReference type="FunFam" id="3.90.870.10:FF:000009">
    <property type="entry name" value="Threonylcarbamoyl-AMP synthase, putative"/>
    <property type="match status" value="1"/>
</dbReference>
<feature type="binding site" evidence="14">
    <location>
        <position position="37"/>
    </location>
    <ligand>
        <name>L-threonine</name>
        <dbReference type="ChEBI" id="CHEBI:57926"/>
    </ligand>
</feature>
<dbReference type="GO" id="GO:0000049">
    <property type="term" value="F:tRNA binding"/>
    <property type="evidence" value="ECO:0007669"/>
    <property type="project" value="TreeGrafter"/>
</dbReference>
<dbReference type="InterPro" id="IPR006070">
    <property type="entry name" value="Sua5-like_dom"/>
</dbReference>
<keyword evidence="6 13" id="KW-0808">Transferase</keyword>
<feature type="binding site" evidence="14">
    <location>
        <position position="152"/>
    </location>
    <ligand>
        <name>ATP</name>
        <dbReference type="ChEBI" id="CHEBI:30616"/>
    </ligand>
</feature>
<evidence type="ECO:0000256" key="13">
    <source>
        <dbReference type="PIRNR" id="PIRNR004930"/>
    </source>
</evidence>
<evidence type="ECO:0000259" key="15">
    <source>
        <dbReference type="PROSITE" id="PS51163"/>
    </source>
</evidence>
<dbReference type="InterPro" id="IPR010923">
    <property type="entry name" value="T(6)A37_SUA5"/>
</dbReference>
<name>A0Q309_CLONN</name>
<proteinExistence type="inferred from homology"/>
<dbReference type="PROSITE" id="PS51163">
    <property type="entry name" value="YRDC"/>
    <property type="match status" value="1"/>
</dbReference>
<feature type="binding site" evidence="14">
    <location>
        <position position="64"/>
    </location>
    <ligand>
        <name>ATP</name>
        <dbReference type="ChEBI" id="CHEBI:30616"/>
    </ligand>
</feature>
<evidence type="ECO:0000256" key="3">
    <source>
        <dbReference type="ARBA" id="ARBA00012584"/>
    </source>
</evidence>
<comment type="subcellular location">
    <subcellularLocation>
        <location evidence="1 13">Cytoplasm</location>
    </subcellularLocation>
</comment>
<evidence type="ECO:0000256" key="10">
    <source>
        <dbReference type="ARBA" id="ARBA00022840"/>
    </source>
</evidence>
<dbReference type="GO" id="GO:0008033">
    <property type="term" value="P:tRNA processing"/>
    <property type="evidence" value="ECO:0007669"/>
    <property type="project" value="UniProtKB-KW"/>
</dbReference>
<dbReference type="Gene3D" id="3.90.870.10">
    <property type="entry name" value="DHBP synthase"/>
    <property type="match status" value="1"/>
</dbReference>
<dbReference type="HOGENOM" id="CLU_031397_0_0_9"/>
<dbReference type="PANTHER" id="PTHR17490">
    <property type="entry name" value="SUA5"/>
    <property type="match status" value="1"/>
</dbReference>
<dbReference type="EC" id="2.7.7.87" evidence="3 13"/>
<gene>
    <name evidence="16" type="ordered locus">NT01CX_0545</name>
</gene>
<comment type="similarity">
    <text evidence="2 13">Belongs to the SUA5 family.</text>
</comment>
<feature type="binding site" evidence="14">
    <location>
        <position position="69"/>
    </location>
    <ligand>
        <name>L-threonine</name>
        <dbReference type="ChEBI" id="CHEBI:57926"/>
    </ligand>
</feature>
<dbReference type="GO" id="GO:0005524">
    <property type="term" value="F:ATP binding"/>
    <property type="evidence" value="ECO:0007669"/>
    <property type="project" value="UniProtKB-UniRule"/>
</dbReference>
<evidence type="ECO:0000256" key="1">
    <source>
        <dbReference type="ARBA" id="ARBA00004496"/>
    </source>
</evidence>
<keyword evidence="17" id="KW-1185">Reference proteome</keyword>
<comment type="catalytic activity">
    <reaction evidence="12 13">
        <text>L-threonine + hydrogencarbonate + ATP = L-threonylcarbamoyladenylate + diphosphate + H2O</text>
        <dbReference type="Rhea" id="RHEA:36407"/>
        <dbReference type="ChEBI" id="CHEBI:15377"/>
        <dbReference type="ChEBI" id="CHEBI:17544"/>
        <dbReference type="ChEBI" id="CHEBI:30616"/>
        <dbReference type="ChEBI" id="CHEBI:33019"/>
        <dbReference type="ChEBI" id="CHEBI:57926"/>
        <dbReference type="ChEBI" id="CHEBI:73682"/>
        <dbReference type="EC" id="2.7.7.87"/>
    </reaction>
</comment>
<comment type="function">
    <text evidence="13">Required for the formation of a threonylcarbamoyl group on adenosine at position 37 (t(6)A37) in tRNAs that read codons beginning with adenine.</text>
</comment>
<dbReference type="eggNOG" id="COG0009">
    <property type="taxonomic scope" value="Bacteria"/>
</dbReference>
<dbReference type="KEGG" id="cno:NT01CX_0545"/>
<keyword evidence="9 13" id="KW-0547">Nucleotide-binding</keyword>
<feature type="binding site" evidence="14">
    <location>
        <position position="196"/>
    </location>
    <ligand>
        <name>ATP</name>
        <dbReference type="ChEBI" id="CHEBI:30616"/>
    </ligand>
</feature>
<dbReference type="Pfam" id="PF01300">
    <property type="entry name" value="Sua5_yciO_yrdC"/>
    <property type="match status" value="1"/>
</dbReference>
<dbReference type="FunFam" id="3.40.50.11030:FF:000001">
    <property type="entry name" value="Threonylcarbamoyl-AMP synthase"/>
    <property type="match status" value="1"/>
</dbReference>
<feature type="binding site" evidence="14">
    <location>
        <position position="142"/>
    </location>
    <ligand>
        <name>L-threonine</name>
        <dbReference type="ChEBI" id="CHEBI:57926"/>
    </ligand>
</feature>
<dbReference type="GO" id="GO:0061710">
    <property type="term" value="F:L-threonylcarbamoyladenylate synthase"/>
    <property type="evidence" value="ECO:0007669"/>
    <property type="project" value="UniProtKB-EC"/>
</dbReference>